<evidence type="ECO:0000256" key="3">
    <source>
        <dbReference type="ARBA" id="ARBA00022448"/>
    </source>
</evidence>
<keyword evidence="7 9" id="KW-0472">Membrane</keyword>
<accession>A0A2K9DXQ3</accession>
<evidence type="ECO:0000313" key="11">
    <source>
        <dbReference type="EMBL" id="PQQ65507.1"/>
    </source>
</evidence>
<dbReference type="Proteomes" id="UP000233534">
    <property type="component" value="Chromosome"/>
</dbReference>
<organism evidence="10 12">
    <name type="scientific">Acetivibrio saccincola</name>
    <dbReference type="NCBI Taxonomy" id="1677857"/>
    <lineage>
        <taxon>Bacteria</taxon>
        <taxon>Bacillati</taxon>
        <taxon>Bacillota</taxon>
        <taxon>Clostridia</taxon>
        <taxon>Eubacteriales</taxon>
        <taxon>Oscillospiraceae</taxon>
        <taxon>Acetivibrio</taxon>
    </lineage>
</organism>
<dbReference type="GO" id="GO:0010043">
    <property type="term" value="P:response to zinc ion"/>
    <property type="evidence" value="ECO:0007669"/>
    <property type="project" value="TreeGrafter"/>
</dbReference>
<dbReference type="GO" id="GO:0055085">
    <property type="term" value="P:transmembrane transport"/>
    <property type="evidence" value="ECO:0007669"/>
    <property type="project" value="InterPro"/>
</dbReference>
<evidence type="ECO:0000256" key="8">
    <source>
        <dbReference type="RuleBase" id="RU003943"/>
    </source>
</evidence>
<protein>
    <submittedName>
        <fullName evidence="10">Manganese transport system membrane protein MntB</fullName>
    </submittedName>
    <submittedName>
        <fullName evidence="11">Zinc ABC transporter permease</fullName>
    </submittedName>
</protein>
<dbReference type="Pfam" id="PF00950">
    <property type="entry name" value="ABC-3"/>
    <property type="match status" value="1"/>
</dbReference>
<dbReference type="PANTHER" id="PTHR30477:SF8">
    <property type="entry name" value="METAL TRANSPORT SYSTEM MEMBRANE PROTEIN CT_070-RELATED"/>
    <property type="match status" value="1"/>
</dbReference>
<name>A0A2K9DXQ3_9FIRM</name>
<dbReference type="GO" id="GO:0043190">
    <property type="term" value="C:ATP-binding cassette (ABC) transporter complex"/>
    <property type="evidence" value="ECO:0007669"/>
    <property type="project" value="InterPro"/>
</dbReference>
<evidence type="ECO:0000313" key="12">
    <source>
        <dbReference type="Proteomes" id="UP000233534"/>
    </source>
</evidence>
<feature type="transmembrane region" description="Helical" evidence="9">
    <location>
        <begin position="91"/>
        <end position="110"/>
    </location>
</feature>
<evidence type="ECO:0000256" key="9">
    <source>
        <dbReference type="SAM" id="Phobius"/>
    </source>
</evidence>
<evidence type="ECO:0000256" key="4">
    <source>
        <dbReference type="ARBA" id="ARBA00022475"/>
    </source>
</evidence>
<reference evidence="11 13" key="2">
    <citation type="journal article" date="2018" name="Syst. Appl. Microbiol.">
        <title>Characterization and high-quality draft genome sequence of Herbivorax saccincola A7, an anaerobic, alkaliphilic, thermophilic, cellulolytic, and xylanolytic bacterium.</title>
        <authorList>
            <person name="Aikawa S."/>
            <person name="Baramee S."/>
            <person name="Sermsathanaswadi J."/>
            <person name="Thianheng P."/>
            <person name="Tachaapaikoon C."/>
            <person name="Shikata A."/>
            <person name="Waeonukul R."/>
            <person name="Pason P."/>
            <person name="Ratanakhanokchai K."/>
            <person name="Kosugi A."/>
        </authorList>
    </citation>
    <scope>NUCLEOTIDE SEQUENCE [LARGE SCALE GENOMIC DNA]</scope>
    <source>
        <strain evidence="11 13">A7</strain>
    </source>
</reference>
<keyword evidence="6 9" id="KW-1133">Transmembrane helix</keyword>
<proteinExistence type="inferred from homology"/>
<evidence type="ECO:0000256" key="6">
    <source>
        <dbReference type="ARBA" id="ARBA00022989"/>
    </source>
</evidence>
<dbReference type="CDD" id="cd06550">
    <property type="entry name" value="TM_ABC_iron-siderophores_like"/>
    <property type="match status" value="1"/>
</dbReference>
<dbReference type="AlphaFoldDB" id="A0A2K9DXQ3"/>
<feature type="transmembrane region" description="Helical" evidence="9">
    <location>
        <begin position="145"/>
        <end position="163"/>
    </location>
</feature>
<dbReference type="RefSeq" id="WP_101298711.1">
    <property type="nucleotide sequence ID" value="NZ_CP025197.1"/>
</dbReference>
<feature type="transmembrane region" description="Helical" evidence="9">
    <location>
        <begin position="231"/>
        <end position="250"/>
    </location>
</feature>
<comment type="subcellular location">
    <subcellularLocation>
        <location evidence="1 8">Cell membrane</location>
        <topology evidence="1 8">Multi-pass membrane protein</topology>
    </subcellularLocation>
</comment>
<dbReference type="Gene3D" id="1.10.3470.10">
    <property type="entry name" value="ABC transporter involved in vitamin B12 uptake, BtuC"/>
    <property type="match status" value="1"/>
</dbReference>
<evidence type="ECO:0000313" key="10">
    <source>
        <dbReference type="EMBL" id="AUG56292.1"/>
    </source>
</evidence>
<reference evidence="10 12" key="1">
    <citation type="submission" date="2017-12" db="EMBL/GenBank/DDBJ databases">
        <title>Complete genome sequence of Herbivorax saccincola GGR1, a novel Cellulosome-producing hydrolytic bacterium in a thermophilic biogas plant, established by Illumina and Nanopore MinION sequencing.</title>
        <authorList>
            <person name="Pechtl A."/>
            <person name="Ruckert C."/>
            <person name="Koeck D.E."/>
            <person name="Maus I."/>
            <person name="Winkler A."/>
            <person name="Kalinowski J."/>
            <person name="Puhler A."/>
            <person name="Schwarz W.W."/>
            <person name="Zverlov V.V."/>
            <person name="Schluter A."/>
            <person name="Liebl W."/>
        </authorList>
    </citation>
    <scope>NUCLEOTIDE SEQUENCE [LARGE SCALE GENOMIC DNA]</scope>
    <source>
        <strain evidence="10">GGR1</strain>
        <strain evidence="12">SR1</strain>
    </source>
</reference>
<evidence type="ECO:0000256" key="7">
    <source>
        <dbReference type="ARBA" id="ARBA00023136"/>
    </source>
</evidence>
<keyword evidence="12" id="KW-1185">Reference proteome</keyword>
<feature type="transmembrane region" description="Helical" evidence="9">
    <location>
        <begin position="37"/>
        <end position="53"/>
    </location>
</feature>
<evidence type="ECO:0000256" key="5">
    <source>
        <dbReference type="ARBA" id="ARBA00022692"/>
    </source>
</evidence>
<dbReference type="EMBL" id="CP025197">
    <property type="protein sequence ID" value="AUG56292.1"/>
    <property type="molecule type" value="Genomic_DNA"/>
</dbReference>
<dbReference type="EMBL" id="NEMB01000003">
    <property type="protein sequence ID" value="PQQ65507.1"/>
    <property type="molecule type" value="Genomic_DNA"/>
</dbReference>
<feature type="transmembrane region" description="Helical" evidence="9">
    <location>
        <begin position="256"/>
        <end position="276"/>
    </location>
</feature>
<keyword evidence="5 8" id="KW-0812">Transmembrane</keyword>
<evidence type="ECO:0000313" key="13">
    <source>
        <dbReference type="Proteomes" id="UP000239720"/>
    </source>
</evidence>
<keyword evidence="3 8" id="KW-0813">Transport</keyword>
<feature type="transmembrane region" description="Helical" evidence="9">
    <location>
        <begin position="205"/>
        <end position="224"/>
    </location>
</feature>
<dbReference type="Proteomes" id="UP000239720">
    <property type="component" value="Unassembled WGS sequence"/>
</dbReference>
<dbReference type="PANTHER" id="PTHR30477">
    <property type="entry name" value="ABC-TRANSPORTER METAL-BINDING PROTEIN"/>
    <property type="match status" value="1"/>
</dbReference>
<feature type="transmembrane region" description="Helical" evidence="9">
    <location>
        <begin position="175"/>
        <end position="199"/>
    </location>
</feature>
<dbReference type="InterPro" id="IPR037294">
    <property type="entry name" value="ABC_BtuC-like"/>
</dbReference>
<dbReference type="InterPro" id="IPR001626">
    <property type="entry name" value="ABC_TroCD"/>
</dbReference>
<feature type="transmembrane region" description="Helical" evidence="9">
    <location>
        <begin position="59"/>
        <end position="79"/>
    </location>
</feature>
<evidence type="ECO:0000256" key="1">
    <source>
        <dbReference type="ARBA" id="ARBA00004651"/>
    </source>
</evidence>
<sequence>MISPQFEIQLIAVVTSLACTLAGTFLVLRKMAMMSDAISHSILAGIAIAFLYTKDIHSPLLIVAATATGLVTVFLVEILKNTNLVSEDSAIGLVFTSLFSVGVIIISKYARNVHLDTDAVLLGEIAFAPFRRFYIGNIDLGPKSLYIMTAILIVNILFISLFYKELKISAFDPGLAFVLGFSPGIVHYGLMTVVSITAIGAFDTVGSILVVALMVVPPLTAYLLTDKLKFMILISAILGILSGILGYQAAHLLDVSISGSMATVSGIMFFLAFIISPQKGIIAAFRQYKKVKTSS</sequence>
<gene>
    <name evidence="10" type="primary">mntB1</name>
    <name evidence="11" type="ORF">B9R14_01135</name>
    <name evidence="10" type="ORF">HVS_01645</name>
</gene>
<comment type="similarity">
    <text evidence="2 8">Belongs to the ABC-3 integral membrane protein family.</text>
</comment>
<keyword evidence="4" id="KW-1003">Cell membrane</keyword>
<dbReference type="OrthoDB" id="9788905at2"/>
<evidence type="ECO:0000256" key="2">
    <source>
        <dbReference type="ARBA" id="ARBA00008034"/>
    </source>
</evidence>
<feature type="transmembrane region" description="Helical" evidence="9">
    <location>
        <begin position="6"/>
        <end position="28"/>
    </location>
</feature>
<dbReference type="KEGG" id="hsc:HVS_01645"/>
<dbReference type="SUPFAM" id="SSF81345">
    <property type="entry name" value="ABC transporter involved in vitamin B12 uptake, BtuC"/>
    <property type="match status" value="1"/>
</dbReference>